<dbReference type="RefSeq" id="WP_373953436.1">
    <property type="nucleotide sequence ID" value="NZ_JBHDLN010000008.1"/>
</dbReference>
<organism evidence="1 2">
    <name type="scientific">Paenibacillus oleatilyticus</name>
    <dbReference type="NCBI Taxonomy" id="2594886"/>
    <lineage>
        <taxon>Bacteria</taxon>
        <taxon>Bacillati</taxon>
        <taxon>Bacillota</taxon>
        <taxon>Bacilli</taxon>
        <taxon>Bacillales</taxon>
        <taxon>Paenibacillaceae</taxon>
        <taxon>Paenibacillus</taxon>
    </lineage>
</organism>
<evidence type="ECO:0000313" key="1">
    <source>
        <dbReference type="EMBL" id="MFB0844001.1"/>
    </source>
</evidence>
<dbReference type="Gene3D" id="1.10.1790.50">
    <property type="match status" value="1"/>
</dbReference>
<name>A0ABV4V5P9_9BACL</name>
<gene>
    <name evidence="1" type="ORF">ACEU3E_17595</name>
</gene>
<dbReference type="Proteomes" id="UP001575622">
    <property type="component" value="Unassembled WGS sequence"/>
</dbReference>
<sequence length="77" mass="8941">MAVNKTEFFRLYKVLRPFVRAGNKETTIFVLISFIIENGYESNAEPDELFDVAVRVATKAMNRQQLEIWLEQNCNLG</sequence>
<keyword evidence="2" id="KW-1185">Reference proteome</keyword>
<comment type="caution">
    <text evidence="1">The sequence shown here is derived from an EMBL/GenBank/DDBJ whole genome shotgun (WGS) entry which is preliminary data.</text>
</comment>
<dbReference type="EMBL" id="JBHDLN010000008">
    <property type="protein sequence ID" value="MFB0844001.1"/>
    <property type="molecule type" value="Genomic_DNA"/>
</dbReference>
<accession>A0ABV4V5P9</accession>
<protein>
    <submittedName>
        <fullName evidence="1">Uncharacterized protein</fullName>
    </submittedName>
</protein>
<evidence type="ECO:0000313" key="2">
    <source>
        <dbReference type="Proteomes" id="UP001575622"/>
    </source>
</evidence>
<reference evidence="1 2" key="1">
    <citation type="submission" date="2024-09" db="EMBL/GenBank/DDBJ databases">
        <authorList>
            <person name="Makale K.P.P."/>
            <person name="Makhzoum A."/>
            <person name="Rantong G."/>
            <person name="Rahube T.O."/>
        </authorList>
    </citation>
    <scope>NUCLEOTIDE SEQUENCE [LARGE SCALE GENOMIC DNA]</scope>
    <source>
        <strain evidence="1 2">KM_D13</strain>
    </source>
</reference>
<proteinExistence type="predicted"/>